<dbReference type="EMBL" id="VIVN01000001">
    <property type="protein sequence ID" value="TWE09178.1"/>
    <property type="molecule type" value="Genomic_DNA"/>
</dbReference>
<keyword evidence="4" id="KW-0804">Transcription</keyword>
<evidence type="ECO:0000313" key="7">
    <source>
        <dbReference type="Proteomes" id="UP000319671"/>
    </source>
</evidence>
<comment type="similarity">
    <text evidence="1">Belongs to the LysR transcriptional regulatory family.</text>
</comment>
<dbReference type="InterPro" id="IPR036390">
    <property type="entry name" value="WH_DNA-bd_sf"/>
</dbReference>
<evidence type="ECO:0000256" key="2">
    <source>
        <dbReference type="ARBA" id="ARBA00023015"/>
    </source>
</evidence>
<protein>
    <submittedName>
        <fullName evidence="6">DNA-binding transcriptional LysR family regulator</fullName>
    </submittedName>
</protein>
<dbReference type="SUPFAM" id="SSF53850">
    <property type="entry name" value="Periplasmic binding protein-like II"/>
    <property type="match status" value="1"/>
</dbReference>
<feature type="domain" description="HTH lysR-type" evidence="5">
    <location>
        <begin position="1"/>
        <end position="58"/>
    </location>
</feature>
<dbReference type="PROSITE" id="PS50931">
    <property type="entry name" value="HTH_LYSR"/>
    <property type="match status" value="1"/>
</dbReference>
<dbReference type="PRINTS" id="PR00039">
    <property type="entry name" value="HTHLYSR"/>
</dbReference>
<accession>A0A561E0L0</accession>
<evidence type="ECO:0000256" key="4">
    <source>
        <dbReference type="ARBA" id="ARBA00023163"/>
    </source>
</evidence>
<dbReference type="Pfam" id="PF00126">
    <property type="entry name" value="HTH_1"/>
    <property type="match status" value="1"/>
</dbReference>
<dbReference type="PANTHER" id="PTHR30419">
    <property type="entry name" value="HTH-TYPE TRANSCRIPTIONAL REGULATOR YBHD"/>
    <property type="match status" value="1"/>
</dbReference>
<dbReference type="Gene3D" id="3.40.190.10">
    <property type="entry name" value="Periplasmic binding protein-like II"/>
    <property type="match status" value="2"/>
</dbReference>
<dbReference type="InterPro" id="IPR005119">
    <property type="entry name" value="LysR_subst-bd"/>
</dbReference>
<dbReference type="FunFam" id="1.10.10.10:FF:000001">
    <property type="entry name" value="LysR family transcriptional regulator"/>
    <property type="match status" value="1"/>
</dbReference>
<name>A0A561E0L0_9BACI</name>
<dbReference type="Gene3D" id="1.10.10.10">
    <property type="entry name" value="Winged helix-like DNA-binding domain superfamily/Winged helix DNA-binding domain"/>
    <property type="match status" value="1"/>
</dbReference>
<keyword evidence="7" id="KW-1185">Reference proteome</keyword>
<organism evidence="6 7">
    <name type="scientific">Neobacillus bataviensis</name>
    <dbReference type="NCBI Taxonomy" id="220685"/>
    <lineage>
        <taxon>Bacteria</taxon>
        <taxon>Bacillati</taxon>
        <taxon>Bacillota</taxon>
        <taxon>Bacilli</taxon>
        <taxon>Bacillales</taxon>
        <taxon>Bacillaceae</taxon>
        <taxon>Neobacillus</taxon>
    </lineage>
</organism>
<reference evidence="6 7" key="1">
    <citation type="submission" date="2019-06" db="EMBL/GenBank/DDBJ databases">
        <title>Sorghum-associated microbial communities from plants grown in Nebraska, USA.</title>
        <authorList>
            <person name="Schachtman D."/>
        </authorList>
    </citation>
    <scope>NUCLEOTIDE SEQUENCE [LARGE SCALE GENOMIC DNA]</scope>
    <source>
        <strain evidence="6 7">2482</strain>
    </source>
</reference>
<gene>
    <name evidence="6" type="ORF">FB550_1011210</name>
</gene>
<dbReference type="AlphaFoldDB" id="A0A561E0L0"/>
<sequence>MDLKQLRYFVSVAERLSFTEAAMEHFVAQSAISKQISNLEDLIGVQLFIRNRRTVQLTKAGAQLLKDAKGVIAHYEEAISNAKLRGSDLSGSIKIGYLGLEKLFLPRLINQFTKKYRDVNIELIQYTRDTLNASLKLGDIDIGFTLSLSIDKFPEITSRKISNIPFTVVMNSEHPLADHRKISINSIANEPIIVINPEVSPDGFKHISELFIEYGISPNIIQECSQFETVLLMVEAGIGISILPAAMVNPPPTLRFIELEENIEEIDFIIAWNKNNLNPLISLFTKEFESFMDTHEDGLIFKTKKSTP</sequence>
<dbReference type="SUPFAM" id="SSF46785">
    <property type="entry name" value="Winged helix' DNA-binding domain"/>
    <property type="match status" value="1"/>
</dbReference>
<dbReference type="InterPro" id="IPR000847">
    <property type="entry name" value="LysR_HTH_N"/>
</dbReference>
<dbReference type="Pfam" id="PF03466">
    <property type="entry name" value="LysR_substrate"/>
    <property type="match status" value="1"/>
</dbReference>
<evidence type="ECO:0000313" key="6">
    <source>
        <dbReference type="EMBL" id="TWE09178.1"/>
    </source>
</evidence>
<evidence type="ECO:0000259" key="5">
    <source>
        <dbReference type="PROSITE" id="PS50931"/>
    </source>
</evidence>
<evidence type="ECO:0000256" key="3">
    <source>
        <dbReference type="ARBA" id="ARBA00023125"/>
    </source>
</evidence>
<dbReference type="PANTHER" id="PTHR30419:SF28">
    <property type="entry name" value="HTH-TYPE TRANSCRIPTIONAL REGULATOR BSDA"/>
    <property type="match status" value="1"/>
</dbReference>
<dbReference type="Proteomes" id="UP000319671">
    <property type="component" value="Unassembled WGS sequence"/>
</dbReference>
<dbReference type="GO" id="GO:0003700">
    <property type="term" value="F:DNA-binding transcription factor activity"/>
    <property type="evidence" value="ECO:0007669"/>
    <property type="project" value="InterPro"/>
</dbReference>
<dbReference type="GO" id="GO:0003677">
    <property type="term" value="F:DNA binding"/>
    <property type="evidence" value="ECO:0007669"/>
    <property type="project" value="UniProtKB-KW"/>
</dbReference>
<evidence type="ECO:0000256" key="1">
    <source>
        <dbReference type="ARBA" id="ARBA00009437"/>
    </source>
</evidence>
<dbReference type="RefSeq" id="WP_144562772.1">
    <property type="nucleotide sequence ID" value="NZ_VIVN01000001.1"/>
</dbReference>
<dbReference type="InterPro" id="IPR050950">
    <property type="entry name" value="HTH-type_LysR_regulators"/>
</dbReference>
<dbReference type="GO" id="GO:0005829">
    <property type="term" value="C:cytosol"/>
    <property type="evidence" value="ECO:0007669"/>
    <property type="project" value="TreeGrafter"/>
</dbReference>
<comment type="caution">
    <text evidence="6">The sequence shown here is derived from an EMBL/GenBank/DDBJ whole genome shotgun (WGS) entry which is preliminary data.</text>
</comment>
<dbReference type="CDD" id="cd08414">
    <property type="entry name" value="PBP2_LTTR_aromatics_like"/>
    <property type="match status" value="1"/>
</dbReference>
<keyword evidence="3 6" id="KW-0238">DNA-binding</keyword>
<dbReference type="InterPro" id="IPR036388">
    <property type="entry name" value="WH-like_DNA-bd_sf"/>
</dbReference>
<keyword evidence="2" id="KW-0805">Transcription regulation</keyword>
<proteinExistence type="inferred from homology"/>